<dbReference type="PROSITE" id="PS51034">
    <property type="entry name" value="ZP_2"/>
    <property type="match status" value="1"/>
</dbReference>
<dbReference type="AlphaFoldDB" id="A0AAV7V590"/>
<reference evidence="5" key="1">
    <citation type="journal article" date="2022" name="bioRxiv">
        <title>Sequencing and chromosome-scale assembly of the giantPleurodeles waltlgenome.</title>
        <authorList>
            <person name="Brown T."/>
            <person name="Elewa A."/>
            <person name="Iarovenko S."/>
            <person name="Subramanian E."/>
            <person name="Araus A.J."/>
            <person name="Petzold A."/>
            <person name="Susuki M."/>
            <person name="Suzuki K.-i.T."/>
            <person name="Hayashi T."/>
            <person name="Toyoda A."/>
            <person name="Oliveira C."/>
            <person name="Osipova E."/>
            <person name="Leigh N.D."/>
            <person name="Simon A."/>
            <person name="Yun M.H."/>
        </authorList>
    </citation>
    <scope>NUCLEOTIDE SEQUENCE</scope>
    <source>
        <strain evidence="5">20211129_DDA</strain>
        <tissue evidence="5">Liver</tissue>
    </source>
</reference>
<evidence type="ECO:0000313" key="5">
    <source>
        <dbReference type="EMBL" id="KAJ1195749.1"/>
    </source>
</evidence>
<gene>
    <name evidence="5" type="ORF">NDU88_005017</name>
</gene>
<organism evidence="5 6">
    <name type="scientific">Pleurodeles waltl</name>
    <name type="common">Iberian ribbed newt</name>
    <dbReference type="NCBI Taxonomy" id="8319"/>
    <lineage>
        <taxon>Eukaryota</taxon>
        <taxon>Metazoa</taxon>
        <taxon>Chordata</taxon>
        <taxon>Craniata</taxon>
        <taxon>Vertebrata</taxon>
        <taxon>Euteleostomi</taxon>
        <taxon>Amphibia</taxon>
        <taxon>Batrachia</taxon>
        <taxon>Caudata</taxon>
        <taxon>Salamandroidea</taxon>
        <taxon>Salamandridae</taxon>
        <taxon>Pleurodelinae</taxon>
        <taxon>Pleurodeles</taxon>
    </lineage>
</organism>
<evidence type="ECO:0000256" key="2">
    <source>
        <dbReference type="ARBA" id="ARBA00023157"/>
    </source>
</evidence>
<dbReference type="InterPro" id="IPR001507">
    <property type="entry name" value="ZP_dom"/>
</dbReference>
<dbReference type="Gene3D" id="2.60.40.4100">
    <property type="entry name" value="Zona pellucida, ZP-C domain"/>
    <property type="match status" value="1"/>
</dbReference>
<dbReference type="PANTHER" id="PTHR14002:SF49">
    <property type="entry name" value="PANCREATIC SECRETORY GRANULE MEMBRANE MAJOR GLYCOPROTEIN GP2-LIKE"/>
    <property type="match status" value="1"/>
</dbReference>
<dbReference type="InterPro" id="IPR055355">
    <property type="entry name" value="ZP-C"/>
</dbReference>
<evidence type="ECO:0000313" key="6">
    <source>
        <dbReference type="Proteomes" id="UP001066276"/>
    </source>
</evidence>
<dbReference type="Proteomes" id="UP001066276">
    <property type="component" value="Chromosome 2_2"/>
</dbReference>
<dbReference type="Gene3D" id="2.60.40.3210">
    <property type="entry name" value="Zona pellucida, ZP-N domain"/>
    <property type="match status" value="1"/>
</dbReference>
<proteinExistence type="predicted"/>
<comment type="caution">
    <text evidence="5">The sequence shown here is derived from an EMBL/GenBank/DDBJ whole genome shotgun (WGS) entry which is preliminary data.</text>
</comment>
<feature type="domain" description="ZP" evidence="4">
    <location>
        <begin position="126"/>
        <end position="386"/>
    </location>
</feature>
<dbReference type="SMART" id="SM00241">
    <property type="entry name" value="ZP"/>
    <property type="match status" value="1"/>
</dbReference>
<keyword evidence="1 3" id="KW-0732">Signal</keyword>
<dbReference type="PANTHER" id="PTHR14002">
    <property type="entry name" value="ENDOGLIN/TGF-BETA RECEPTOR TYPE III"/>
    <property type="match status" value="1"/>
</dbReference>
<sequence>MTWHSLALLLAFQLIWISTTGGQTTIEIEPTTTTTTSFENLTPETTSSSAYLITTGSDSTVTTITTSSTSGTTSSSTHLVTTGVPQCYPACADDELCTNSAGSAECKCQRSKYLNASLNDILPTVQCEGSAMTLSLSKCLLERFKYSFTQMYFSNTNCTATTSLQLVGNERVVQLTAIPQAGWCGNEVTINNDKTMTYSNVLYIPPDNESEIIISSMLRLNFSCTYNMTIETSLLTALHPNLNTVTLPPVNGSGTITATMTTFKTNSFTDPLTEGDTLTVGTPVYIGISAAFPDGDTFTLRADRCVATPSNTSGDPGVELISGGCAMTQDVNVQVIENGQSLQVKFAIETFRFQGQSEVYMRFCAYKLWITQRCLPFYCGSELPAGPAESLVDVRTNHTPTQIWTRY</sequence>
<accession>A0AAV7V590</accession>
<evidence type="ECO:0000256" key="1">
    <source>
        <dbReference type="ARBA" id="ARBA00022729"/>
    </source>
</evidence>
<feature type="signal peptide" evidence="3">
    <location>
        <begin position="1"/>
        <end position="22"/>
    </location>
</feature>
<dbReference type="InterPro" id="IPR042235">
    <property type="entry name" value="ZP-C_dom"/>
</dbReference>
<name>A0AAV7V590_PLEWA</name>
<protein>
    <recommendedName>
        <fullName evidence="4">ZP domain-containing protein</fullName>
    </recommendedName>
</protein>
<evidence type="ECO:0000256" key="3">
    <source>
        <dbReference type="SAM" id="SignalP"/>
    </source>
</evidence>
<feature type="chain" id="PRO_5043888401" description="ZP domain-containing protein" evidence="3">
    <location>
        <begin position="23"/>
        <end position="407"/>
    </location>
</feature>
<dbReference type="Pfam" id="PF00100">
    <property type="entry name" value="Zona_pellucida"/>
    <property type="match status" value="1"/>
</dbReference>
<evidence type="ECO:0000259" key="4">
    <source>
        <dbReference type="PROSITE" id="PS51034"/>
    </source>
</evidence>
<dbReference type="EMBL" id="JANPWB010000004">
    <property type="protein sequence ID" value="KAJ1195749.1"/>
    <property type="molecule type" value="Genomic_DNA"/>
</dbReference>
<keyword evidence="2" id="KW-1015">Disulfide bond</keyword>
<keyword evidence="6" id="KW-1185">Reference proteome</keyword>